<organism evidence="8">
    <name type="scientific">bioreactor metagenome</name>
    <dbReference type="NCBI Taxonomy" id="1076179"/>
    <lineage>
        <taxon>unclassified sequences</taxon>
        <taxon>metagenomes</taxon>
        <taxon>ecological metagenomes</taxon>
    </lineage>
</organism>
<name>A0A644U385_9ZZZZ</name>
<evidence type="ECO:0000256" key="3">
    <source>
        <dbReference type="ARBA" id="ARBA00022723"/>
    </source>
</evidence>
<feature type="domain" description="Peptidase M28" evidence="7">
    <location>
        <begin position="294"/>
        <end position="509"/>
    </location>
</feature>
<evidence type="ECO:0000256" key="2">
    <source>
        <dbReference type="ARBA" id="ARBA00022670"/>
    </source>
</evidence>
<dbReference type="SUPFAM" id="SSF53187">
    <property type="entry name" value="Zn-dependent exopeptidases"/>
    <property type="match status" value="1"/>
</dbReference>
<dbReference type="EMBL" id="VSSQ01000066">
    <property type="protein sequence ID" value="MPL72401.1"/>
    <property type="molecule type" value="Genomic_DNA"/>
</dbReference>
<accession>A0A644U385</accession>
<dbReference type="GO" id="GO:0008235">
    <property type="term" value="F:metalloexopeptidase activity"/>
    <property type="evidence" value="ECO:0007669"/>
    <property type="project" value="InterPro"/>
</dbReference>
<dbReference type="PROSITE" id="PS51257">
    <property type="entry name" value="PROKAR_LIPOPROTEIN"/>
    <property type="match status" value="1"/>
</dbReference>
<comment type="caution">
    <text evidence="8">The sequence shown here is derived from an EMBL/GenBank/DDBJ whole genome shotgun (WGS) entry which is preliminary data.</text>
</comment>
<dbReference type="InterPro" id="IPR045175">
    <property type="entry name" value="M28_fam"/>
</dbReference>
<evidence type="ECO:0000259" key="7">
    <source>
        <dbReference type="Pfam" id="PF04389"/>
    </source>
</evidence>
<gene>
    <name evidence="8" type="ORF">SDC9_18186</name>
</gene>
<dbReference type="Gene3D" id="3.40.630.10">
    <property type="entry name" value="Zn peptidases"/>
    <property type="match status" value="1"/>
</dbReference>
<sequence>MKNLYILLTLLMFFAGCRVASDSISLVDTEEMKRVTKELSSDQYEGRMPFTKGEELSVNYLAKELGQIGFEPAFGDSYFQNVPMVMITSSVKGDVLFKVNEKTIQLKAPDQIAINSPQTLERVLINSSKLVFAGFGIDSDEWSWNDYEGLDLKGKTLVVMINDPGLYSDDSSLFKGREMTYFGRWTYKFEEAARKGAEAVLIIHETEGAGYDFNVPRGSSITPRFFIDDNGASKRCLVNGWLSAESAEIIFNELGYDIDSLRLASAKRGFKPFELNAAFSAEISNIIVRNSSTNVAGILRGKIKPEEAVIITAHWDHFGIGEPQNGDSIYNGAVDNGTTMAWAIEIGRMLNISGVEPERSVIILFPTAEEQGLIGSEYYAQNPVVSMENTIACLNNDMMVPRGRMRDVTMIGYGYSTLDSLYEVMASKQDRYLLPDPNSHTGLFFRSDHFPFYKRGVPSIWAYGCYDSREHGKEWAKSSWDDFIANVYHRPADNFNPDWDWSGVAEDVSLAYDVLRELVKIDGPRPKIK</sequence>
<keyword evidence="4" id="KW-0732">Signal</keyword>
<dbReference type="GO" id="GO:0004177">
    <property type="term" value="F:aminopeptidase activity"/>
    <property type="evidence" value="ECO:0007669"/>
    <property type="project" value="UniProtKB-KW"/>
</dbReference>
<dbReference type="Pfam" id="PF04389">
    <property type="entry name" value="Peptidase_M28"/>
    <property type="match status" value="1"/>
</dbReference>
<evidence type="ECO:0000256" key="5">
    <source>
        <dbReference type="ARBA" id="ARBA00022801"/>
    </source>
</evidence>
<reference evidence="8" key="1">
    <citation type="submission" date="2019-08" db="EMBL/GenBank/DDBJ databases">
        <authorList>
            <person name="Kucharzyk K."/>
            <person name="Murdoch R.W."/>
            <person name="Higgins S."/>
            <person name="Loffler F."/>
        </authorList>
    </citation>
    <scope>NUCLEOTIDE SEQUENCE</scope>
</reference>
<evidence type="ECO:0000256" key="1">
    <source>
        <dbReference type="ARBA" id="ARBA00022438"/>
    </source>
</evidence>
<dbReference type="InterPro" id="IPR007484">
    <property type="entry name" value="Peptidase_M28"/>
</dbReference>
<evidence type="ECO:0000256" key="4">
    <source>
        <dbReference type="ARBA" id="ARBA00022729"/>
    </source>
</evidence>
<keyword evidence="2" id="KW-0645">Protease</keyword>
<dbReference type="Gene3D" id="3.50.30.30">
    <property type="match status" value="1"/>
</dbReference>
<dbReference type="GO" id="GO:0046872">
    <property type="term" value="F:metal ion binding"/>
    <property type="evidence" value="ECO:0007669"/>
    <property type="project" value="UniProtKB-KW"/>
</dbReference>
<dbReference type="AlphaFoldDB" id="A0A644U385"/>
<evidence type="ECO:0000256" key="6">
    <source>
        <dbReference type="ARBA" id="ARBA00022833"/>
    </source>
</evidence>
<dbReference type="PANTHER" id="PTHR12147">
    <property type="entry name" value="METALLOPEPTIDASE M28 FAMILY MEMBER"/>
    <property type="match status" value="1"/>
</dbReference>
<keyword evidence="6" id="KW-0862">Zinc</keyword>
<keyword evidence="5" id="KW-0378">Hydrolase</keyword>
<proteinExistence type="predicted"/>
<evidence type="ECO:0000313" key="8">
    <source>
        <dbReference type="EMBL" id="MPL72401.1"/>
    </source>
</evidence>
<keyword evidence="1" id="KW-0031">Aminopeptidase</keyword>
<protein>
    <recommendedName>
        <fullName evidence="7">Peptidase M28 domain-containing protein</fullName>
    </recommendedName>
</protein>
<dbReference type="PANTHER" id="PTHR12147:SF56">
    <property type="entry name" value="AMINOPEPTIDASE YDR415C-RELATED"/>
    <property type="match status" value="1"/>
</dbReference>
<keyword evidence="3" id="KW-0479">Metal-binding</keyword>
<dbReference type="GO" id="GO:0006508">
    <property type="term" value="P:proteolysis"/>
    <property type="evidence" value="ECO:0007669"/>
    <property type="project" value="UniProtKB-KW"/>
</dbReference>